<dbReference type="GO" id="GO:0016020">
    <property type="term" value="C:membrane"/>
    <property type="evidence" value="ECO:0007669"/>
    <property type="project" value="InterPro"/>
</dbReference>
<dbReference type="STRING" id="1300342.I596_3108"/>
<keyword evidence="1" id="KW-0812">Transmembrane</keyword>
<feature type="domain" description="EamA" evidence="2">
    <location>
        <begin position="3"/>
        <end position="138"/>
    </location>
</feature>
<proteinExistence type="predicted"/>
<dbReference type="InterPro" id="IPR037185">
    <property type="entry name" value="EmrE-like"/>
</dbReference>
<sequence length="293" mass="30974">MGLGEALSIGSALAWAGGVVIYTRLGRTLPPLWLNLFKNLLVFAMVVPTVLLVEGLRWPSLTTGAIALALLSGVIGIAVADTLYFRALNALGAGHMGVIGNLYSPLVIVLSFVFLGERLGALQIVGFVLVMAGVLLVSGNAAGRPVDRRALRRGVALGATAIALMAIAIVMIKRTLETQPLLWVVALRLVGAILGMLGLFALGREPLSRGAFSLRGRDGWLLLAAAFLGQYLSMILWLGGYKFTDASVASILNESSSVFIVLLAWLFLHEPLDRRRLAGVACTLAGLACMLLS</sequence>
<accession>A0A160DWS2</accession>
<dbReference type="SUPFAM" id="SSF103481">
    <property type="entry name" value="Multidrug resistance efflux transporter EmrE"/>
    <property type="match status" value="2"/>
</dbReference>
<feature type="domain" description="EamA" evidence="2">
    <location>
        <begin position="153"/>
        <end position="291"/>
    </location>
</feature>
<dbReference type="Proteomes" id="UP000076830">
    <property type="component" value="Chromosome"/>
</dbReference>
<dbReference type="KEGG" id="dko:I596_3108"/>
<dbReference type="Gene3D" id="1.10.3730.20">
    <property type="match status" value="1"/>
</dbReference>
<gene>
    <name evidence="3" type="ORF">I596_3108</name>
</gene>
<keyword evidence="4" id="KW-1185">Reference proteome</keyword>
<keyword evidence="1" id="KW-0472">Membrane</keyword>
<feature type="transmembrane region" description="Helical" evidence="1">
    <location>
        <begin position="97"/>
        <end position="115"/>
    </location>
</feature>
<feature type="transmembrane region" description="Helical" evidence="1">
    <location>
        <begin position="154"/>
        <end position="175"/>
    </location>
</feature>
<protein>
    <recommendedName>
        <fullName evidence="2">EamA domain-containing protein</fullName>
    </recommendedName>
</protein>
<dbReference type="EMBL" id="CP015249">
    <property type="protein sequence ID" value="ANB19099.1"/>
    <property type="molecule type" value="Genomic_DNA"/>
</dbReference>
<evidence type="ECO:0000259" key="2">
    <source>
        <dbReference type="Pfam" id="PF00892"/>
    </source>
</evidence>
<feature type="transmembrane region" description="Helical" evidence="1">
    <location>
        <begin position="246"/>
        <end position="268"/>
    </location>
</feature>
<feature type="transmembrane region" description="Helical" evidence="1">
    <location>
        <begin position="32"/>
        <end position="53"/>
    </location>
</feature>
<feature type="transmembrane region" description="Helical" evidence="1">
    <location>
        <begin position="6"/>
        <end position="25"/>
    </location>
</feature>
<dbReference type="AlphaFoldDB" id="A0A160DWS2"/>
<feature type="transmembrane region" description="Helical" evidence="1">
    <location>
        <begin position="181"/>
        <end position="200"/>
    </location>
</feature>
<feature type="transmembrane region" description="Helical" evidence="1">
    <location>
        <begin position="121"/>
        <end position="142"/>
    </location>
</feature>
<evidence type="ECO:0000313" key="4">
    <source>
        <dbReference type="Proteomes" id="UP000076830"/>
    </source>
</evidence>
<dbReference type="PANTHER" id="PTHR22911">
    <property type="entry name" value="ACYL-MALONYL CONDENSING ENZYME-RELATED"/>
    <property type="match status" value="1"/>
</dbReference>
<organism evidence="3 4">
    <name type="scientific">Dokdonella koreensis DS-123</name>
    <dbReference type="NCBI Taxonomy" id="1300342"/>
    <lineage>
        <taxon>Bacteria</taxon>
        <taxon>Pseudomonadati</taxon>
        <taxon>Pseudomonadota</taxon>
        <taxon>Gammaproteobacteria</taxon>
        <taxon>Lysobacterales</taxon>
        <taxon>Rhodanobacteraceae</taxon>
        <taxon>Dokdonella</taxon>
    </lineage>
</organism>
<feature type="transmembrane region" description="Helical" evidence="1">
    <location>
        <begin position="65"/>
        <end position="85"/>
    </location>
</feature>
<name>A0A160DWS2_9GAMM</name>
<evidence type="ECO:0000313" key="3">
    <source>
        <dbReference type="EMBL" id="ANB19099.1"/>
    </source>
</evidence>
<dbReference type="RefSeq" id="WP_067649476.1">
    <property type="nucleotide sequence ID" value="NZ_CP015249.1"/>
</dbReference>
<feature type="transmembrane region" description="Helical" evidence="1">
    <location>
        <begin position="220"/>
        <end position="240"/>
    </location>
</feature>
<dbReference type="Pfam" id="PF00892">
    <property type="entry name" value="EamA"/>
    <property type="match status" value="2"/>
</dbReference>
<evidence type="ECO:0000256" key="1">
    <source>
        <dbReference type="SAM" id="Phobius"/>
    </source>
</evidence>
<reference evidence="3 4" key="1">
    <citation type="submission" date="2016-04" db="EMBL/GenBank/DDBJ databases">
        <title>Complete genome sequence of Dokdonella koreensis DS-123T.</title>
        <authorList>
            <person name="Kim J.F."/>
            <person name="Lee H."/>
            <person name="Kwak M.-J."/>
        </authorList>
    </citation>
    <scope>NUCLEOTIDE SEQUENCE [LARGE SCALE GENOMIC DNA]</scope>
    <source>
        <strain evidence="3 4">DS-123</strain>
    </source>
</reference>
<dbReference type="InterPro" id="IPR000620">
    <property type="entry name" value="EamA_dom"/>
</dbReference>
<keyword evidence="1" id="KW-1133">Transmembrane helix</keyword>